<feature type="domain" description="TaqI-like C-terminal specificity" evidence="9">
    <location>
        <begin position="677"/>
        <end position="792"/>
    </location>
</feature>
<evidence type="ECO:0000256" key="2">
    <source>
        <dbReference type="ARBA" id="ARBA00022603"/>
    </source>
</evidence>
<dbReference type="PRINTS" id="PR00507">
    <property type="entry name" value="N12N6MTFRASE"/>
</dbReference>
<dbReference type="SUPFAM" id="SSF116734">
    <property type="entry name" value="DNA methylase specificity domain"/>
    <property type="match status" value="1"/>
</dbReference>
<comment type="catalytic activity">
    <reaction evidence="7">
        <text>a 2'-deoxyadenosine in DNA + S-adenosyl-L-methionine = an N(6)-methyl-2'-deoxyadenosine in DNA + S-adenosyl-L-homocysteine + H(+)</text>
        <dbReference type="Rhea" id="RHEA:15197"/>
        <dbReference type="Rhea" id="RHEA-COMP:12418"/>
        <dbReference type="Rhea" id="RHEA-COMP:12419"/>
        <dbReference type="ChEBI" id="CHEBI:15378"/>
        <dbReference type="ChEBI" id="CHEBI:57856"/>
        <dbReference type="ChEBI" id="CHEBI:59789"/>
        <dbReference type="ChEBI" id="CHEBI:90615"/>
        <dbReference type="ChEBI" id="CHEBI:90616"/>
        <dbReference type="EC" id="2.1.1.72"/>
    </reaction>
</comment>
<dbReference type="EC" id="2.1.1.72" evidence="1"/>
<gene>
    <name evidence="10" type="ORF">PN492_06030</name>
</gene>
<proteinExistence type="predicted"/>
<dbReference type="Gene3D" id="3.40.50.150">
    <property type="entry name" value="Vaccinia Virus protein VP39"/>
    <property type="match status" value="1"/>
</dbReference>
<dbReference type="SUPFAM" id="SSF53335">
    <property type="entry name" value="S-adenosyl-L-methionine-dependent methyltransferases"/>
    <property type="match status" value="1"/>
</dbReference>
<reference evidence="10 11" key="1">
    <citation type="submission" date="2023-01" db="EMBL/GenBank/DDBJ databases">
        <title>Genomes from the Australian National Cyanobacteria Reference Collection.</title>
        <authorList>
            <person name="Willis A."/>
            <person name="Lee E.M.F."/>
        </authorList>
    </citation>
    <scope>NUCLEOTIDE SEQUENCE [LARGE SCALE GENOMIC DNA]</scope>
    <source>
        <strain evidence="10 11">CS-537/01</strain>
    </source>
</reference>
<name>A0ABT5A3K5_9CYAN</name>
<protein>
    <recommendedName>
        <fullName evidence="1">site-specific DNA-methyltransferase (adenine-specific)</fullName>
        <ecNumber evidence="1">2.1.1.72</ecNumber>
    </recommendedName>
</protein>
<organism evidence="10 11">
    <name type="scientific">Dolichospermum circinale CS-537/01</name>
    <dbReference type="NCBI Taxonomy" id="3021739"/>
    <lineage>
        <taxon>Bacteria</taxon>
        <taxon>Bacillati</taxon>
        <taxon>Cyanobacteriota</taxon>
        <taxon>Cyanophyceae</taxon>
        <taxon>Nostocales</taxon>
        <taxon>Aphanizomenonaceae</taxon>
        <taxon>Dolichospermum</taxon>
        <taxon>Dolichospermum circinale</taxon>
    </lineage>
</organism>
<comment type="caution">
    <text evidence="10">The sequence shown here is derived from an EMBL/GenBank/DDBJ whole genome shotgun (WGS) entry which is preliminary data.</text>
</comment>
<dbReference type="InterPro" id="IPR025931">
    <property type="entry name" value="TaqI_C"/>
</dbReference>
<keyword evidence="2" id="KW-0489">Methyltransferase</keyword>
<dbReference type="PANTHER" id="PTHR33841">
    <property type="entry name" value="DNA METHYLTRANSFERASE YEEA-RELATED"/>
    <property type="match status" value="1"/>
</dbReference>
<dbReference type="Pfam" id="PF12950">
    <property type="entry name" value="TaqI_C"/>
    <property type="match status" value="1"/>
</dbReference>
<keyword evidence="5" id="KW-0680">Restriction system</keyword>
<evidence type="ECO:0000313" key="11">
    <source>
        <dbReference type="Proteomes" id="UP001212123"/>
    </source>
</evidence>
<keyword evidence="4" id="KW-0949">S-adenosyl-L-methionine</keyword>
<keyword evidence="6" id="KW-0238">DNA-binding</keyword>
<dbReference type="PROSITE" id="PS00092">
    <property type="entry name" value="N6_MTASE"/>
    <property type="match status" value="1"/>
</dbReference>
<dbReference type="InterPro" id="IPR002052">
    <property type="entry name" value="DNA_methylase_N6_adenine_CS"/>
</dbReference>
<evidence type="ECO:0000259" key="9">
    <source>
        <dbReference type="Pfam" id="PF12950"/>
    </source>
</evidence>
<dbReference type="InterPro" id="IPR050953">
    <property type="entry name" value="N4_N6_ade-DNA_methylase"/>
</dbReference>
<dbReference type="RefSeq" id="WP_271805064.1">
    <property type="nucleotide sequence ID" value="NZ_JAQMTU010000036.1"/>
</dbReference>
<accession>A0ABT5A3K5</accession>
<dbReference type="InterPro" id="IPR023135">
    <property type="entry name" value="N6_DNA_MeTrfase_TaqI_C"/>
</dbReference>
<keyword evidence="11" id="KW-1185">Reference proteome</keyword>
<keyword evidence="3" id="KW-0808">Transferase</keyword>
<evidence type="ECO:0000256" key="6">
    <source>
        <dbReference type="ARBA" id="ARBA00023125"/>
    </source>
</evidence>
<dbReference type="Pfam" id="PF07669">
    <property type="entry name" value="Eco57I"/>
    <property type="match status" value="1"/>
</dbReference>
<evidence type="ECO:0000259" key="8">
    <source>
        <dbReference type="Pfam" id="PF07669"/>
    </source>
</evidence>
<evidence type="ECO:0000256" key="7">
    <source>
        <dbReference type="ARBA" id="ARBA00047942"/>
    </source>
</evidence>
<sequence>MGRIVFLYFIQKKGWLGVPENENWGNGDDHFLTNQFQKFTHKELFYQDFLSVLFFDTLNTKRHQDLIQLGENQPCRIPYLNGGLFEEDNPKYRNLIFPDYLFANLFNFFDQYNFTIYEDDPNDHTIAVDPEMLGHIFENLLEDNKDKGAYYTPKEIVHYMCQESLIEYLTTWFENHGYEVITDASLAKFDSSKQINRTLIEKLLKNKLDDDDQKLIKNYAAEFNQALDKVKICDPAIGSGAFPMGLLHEIFTAKQTLHTFEFGNTTNFHGAEVKLNIIQNSIYGVDIERGAVDIARLRFWLSLIVDEKQPKALPNLDYKIVVGNSLVSKLGDDIIDIDWEMKDVKQGSLLVDVFQPEEILRKISEKQKQFFSPDSDKKKLAVDIRNLKVDLLISQLELMIKSKGMETKPTGRGKALTKQTEIYLQTVGWKQNIQELKHLKDHPDLFLNFFDWKLDFPEVMNQQVVENVGFDIVIANPPYGAKLLVEEKKYFTEIYKHQDYQLDTYLLFMERSFEVMKANAVNALIIPNTWLINLKLQKIRRFIVEENTVLNVIHYHKSVFENAVVDTQVVIFKKQKNNHHLVNILEYKDIKNPITTNINQEKWKQLFGEPINIFIDQKTQQIIDLLQRDSNLLSEICDVINGMKPYEIGKGNPNQTKEIVKNRIYDAEYQVNETYRPLLRGKDINKYITLWDSKRWIKYGDNLAAPRYSANFDLPEKIVIRQTSDCLIATLDTQKFICMNNLHIVNSKNEKYNLKYILAIINSKLMNFYYETLNPEKGEVLAEVKKQNVEKLLIKIANNKTQLIFMQRVDEILTFQSQGKDTTALEQQIDNMVYKLYELTYQEVKIIDPEFALTEKEYADIKIDK</sequence>
<evidence type="ECO:0000256" key="5">
    <source>
        <dbReference type="ARBA" id="ARBA00022747"/>
    </source>
</evidence>
<dbReference type="Gene3D" id="3.90.220.10">
    <property type="entry name" value="Adenine-n6-DNA-methyltransferase Taqi, Chain A, domain 2"/>
    <property type="match status" value="1"/>
</dbReference>
<evidence type="ECO:0000256" key="3">
    <source>
        <dbReference type="ARBA" id="ARBA00022679"/>
    </source>
</evidence>
<dbReference type="EMBL" id="JAQMTU010000036">
    <property type="protein sequence ID" value="MDB9486109.1"/>
    <property type="molecule type" value="Genomic_DNA"/>
</dbReference>
<evidence type="ECO:0000256" key="4">
    <source>
        <dbReference type="ARBA" id="ARBA00022691"/>
    </source>
</evidence>
<dbReference type="Proteomes" id="UP001212123">
    <property type="component" value="Unassembled WGS sequence"/>
</dbReference>
<evidence type="ECO:0000313" key="10">
    <source>
        <dbReference type="EMBL" id="MDB9486109.1"/>
    </source>
</evidence>
<dbReference type="InterPro" id="IPR011639">
    <property type="entry name" value="MethylTrfase_TaqI-like_dom"/>
</dbReference>
<feature type="domain" description="Type II methyltransferase M.TaqI-like" evidence="8">
    <location>
        <begin position="280"/>
        <end position="560"/>
    </location>
</feature>
<dbReference type="InterPro" id="IPR029063">
    <property type="entry name" value="SAM-dependent_MTases_sf"/>
</dbReference>
<dbReference type="PANTHER" id="PTHR33841:SF1">
    <property type="entry name" value="DNA METHYLTRANSFERASE A"/>
    <property type="match status" value="1"/>
</dbReference>
<evidence type="ECO:0000256" key="1">
    <source>
        <dbReference type="ARBA" id="ARBA00011900"/>
    </source>
</evidence>